<keyword evidence="3 6" id="KW-1133">Transmembrane helix</keyword>
<feature type="transmembrane region" description="Helical" evidence="6">
    <location>
        <begin position="20"/>
        <end position="40"/>
    </location>
</feature>
<dbReference type="InterPro" id="IPR000412">
    <property type="entry name" value="ABC_2_transport"/>
</dbReference>
<evidence type="ECO:0000256" key="3">
    <source>
        <dbReference type="ARBA" id="ARBA00022989"/>
    </source>
</evidence>
<protein>
    <submittedName>
        <fullName evidence="8">ABC transporter permease</fullName>
    </submittedName>
</protein>
<evidence type="ECO:0000313" key="9">
    <source>
        <dbReference type="Proteomes" id="UP000778578"/>
    </source>
</evidence>
<proteinExistence type="predicted"/>
<dbReference type="EMBL" id="JAINZZ010000007">
    <property type="protein sequence ID" value="MBY8877836.1"/>
    <property type="molecule type" value="Genomic_DNA"/>
</dbReference>
<name>A0ABS7Q3U8_9ACTN</name>
<dbReference type="Pfam" id="PF01061">
    <property type="entry name" value="ABC2_membrane"/>
    <property type="match status" value="1"/>
</dbReference>
<evidence type="ECO:0000256" key="6">
    <source>
        <dbReference type="SAM" id="Phobius"/>
    </source>
</evidence>
<gene>
    <name evidence="8" type="ORF">K7862_09365</name>
</gene>
<feature type="transmembrane region" description="Helical" evidence="6">
    <location>
        <begin position="166"/>
        <end position="186"/>
    </location>
</feature>
<evidence type="ECO:0000256" key="1">
    <source>
        <dbReference type="ARBA" id="ARBA00004141"/>
    </source>
</evidence>
<evidence type="ECO:0000256" key="5">
    <source>
        <dbReference type="ARBA" id="ARBA00023251"/>
    </source>
</evidence>
<dbReference type="RefSeq" id="WP_222961981.1">
    <property type="nucleotide sequence ID" value="NZ_JAINZZ010000007.1"/>
</dbReference>
<organism evidence="8 9">
    <name type="scientific">Actinacidiphila acidipaludis</name>
    <dbReference type="NCBI Taxonomy" id="2873382"/>
    <lineage>
        <taxon>Bacteria</taxon>
        <taxon>Bacillati</taxon>
        <taxon>Actinomycetota</taxon>
        <taxon>Actinomycetes</taxon>
        <taxon>Kitasatosporales</taxon>
        <taxon>Streptomycetaceae</taxon>
        <taxon>Actinacidiphila</taxon>
    </lineage>
</organism>
<feature type="transmembrane region" description="Helical" evidence="6">
    <location>
        <begin position="222"/>
        <end position="243"/>
    </location>
</feature>
<keyword evidence="4 6" id="KW-0472">Membrane</keyword>
<feature type="transmembrane region" description="Helical" evidence="6">
    <location>
        <begin position="101"/>
        <end position="127"/>
    </location>
</feature>
<comment type="subcellular location">
    <subcellularLocation>
        <location evidence="1">Membrane</location>
        <topology evidence="1">Multi-pass membrane protein</topology>
    </subcellularLocation>
</comment>
<dbReference type="Proteomes" id="UP000778578">
    <property type="component" value="Unassembled WGS sequence"/>
</dbReference>
<keyword evidence="9" id="KW-1185">Reference proteome</keyword>
<accession>A0ABS7Q3U8</accession>
<keyword evidence="5" id="KW-0046">Antibiotic resistance</keyword>
<dbReference type="InterPro" id="IPR051784">
    <property type="entry name" value="Nod_factor_ABC_transporter"/>
</dbReference>
<dbReference type="InterPro" id="IPR013525">
    <property type="entry name" value="ABC2_TM"/>
</dbReference>
<evidence type="ECO:0000313" key="8">
    <source>
        <dbReference type="EMBL" id="MBY8877836.1"/>
    </source>
</evidence>
<dbReference type="PANTHER" id="PTHR43229:SF2">
    <property type="entry name" value="NODULATION PROTEIN J"/>
    <property type="match status" value="1"/>
</dbReference>
<evidence type="ECO:0000259" key="7">
    <source>
        <dbReference type="Pfam" id="PF01061"/>
    </source>
</evidence>
<keyword evidence="2 6" id="KW-0812">Transmembrane</keyword>
<reference evidence="8 9" key="1">
    <citation type="submission" date="2021-08" db="EMBL/GenBank/DDBJ databases">
        <title>WGS of actinomycetes from Thailand.</title>
        <authorList>
            <person name="Thawai C."/>
        </authorList>
    </citation>
    <scope>NUCLEOTIDE SEQUENCE [LARGE SCALE GENOMIC DNA]</scope>
    <source>
        <strain evidence="8 9">PLK6-54</strain>
    </source>
</reference>
<feature type="domain" description="ABC-2 type transporter transmembrane" evidence="7">
    <location>
        <begin position="15"/>
        <end position="205"/>
    </location>
</feature>
<sequence length="250" mass="26318">MNRRLTPVLRYARLEVRRTLRDAGYVITSVAVPLAMYLLFTNLGAGDDAADKADYARYAMIGMAAYGALGAALGIGTGVAEDKGRGWLRQLRVTPLTPLQVVAGRALTASVVVLPALVTVLGAGAAVNGVRLAAWQWVAVAGLLWVGTVPFTLLGLGNGYALSAQATGVVSMASMMGLSVIGGLWIPPQVFPRWLAAVSRWTPTRRFGDLGWSVLDHRGPGLGTVVVLGGWLLVFAGYAVVAYRRGARTA</sequence>
<comment type="caution">
    <text evidence="8">The sequence shown here is derived from an EMBL/GenBank/DDBJ whole genome shotgun (WGS) entry which is preliminary data.</text>
</comment>
<dbReference type="PIRSF" id="PIRSF006648">
    <property type="entry name" value="DrrB"/>
    <property type="match status" value="1"/>
</dbReference>
<evidence type="ECO:0000256" key="4">
    <source>
        <dbReference type="ARBA" id="ARBA00023136"/>
    </source>
</evidence>
<evidence type="ECO:0000256" key="2">
    <source>
        <dbReference type="ARBA" id="ARBA00022692"/>
    </source>
</evidence>
<dbReference type="PANTHER" id="PTHR43229">
    <property type="entry name" value="NODULATION PROTEIN J"/>
    <property type="match status" value="1"/>
</dbReference>
<feature type="transmembrane region" description="Helical" evidence="6">
    <location>
        <begin position="133"/>
        <end position="154"/>
    </location>
</feature>
<feature type="transmembrane region" description="Helical" evidence="6">
    <location>
        <begin position="60"/>
        <end position="80"/>
    </location>
</feature>